<dbReference type="Proteomes" id="UP001169862">
    <property type="component" value="Unassembled WGS sequence"/>
</dbReference>
<accession>A0AAW7XJW0</accession>
<keyword evidence="1" id="KW-0812">Transmembrane</keyword>
<gene>
    <name evidence="2" type="ORF">Q4490_06615</name>
</gene>
<proteinExistence type="predicted"/>
<organism evidence="2 3">
    <name type="scientific">Neptunomonas phycophila</name>
    <dbReference type="NCBI Taxonomy" id="1572645"/>
    <lineage>
        <taxon>Bacteria</taxon>
        <taxon>Pseudomonadati</taxon>
        <taxon>Pseudomonadota</taxon>
        <taxon>Gammaproteobacteria</taxon>
        <taxon>Oceanospirillales</taxon>
        <taxon>Oceanospirillaceae</taxon>
        <taxon>Neptunomonas</taxon>
    </lineage>
</organism>
<comment type="caution">
    <text evidence="2">The sequence shown here is derived from an EMBL/GenBank/DDBJ whole genome shotgun (WGS) entry which is preliminary data.</text>
</comment>
<evidence type="ECO:0000313" key="2">
    <source>
        <dbReference type="EMBL" id="MDO6453233.1"/>
    </source>
</evidence>
<protein>
    <submittedName>
        <fullName evidence="2">Uncharacterized protein</fullName>
    </submittedName>
</protein>
<keyword evidence="1" id="KW-0472">Membrane</keyword>
<feature type="transmembrane region" description="Helical" evidence="1">
    <location>
        <begin position="105"/>
        <end position="125"/>
    </location>
</feature>
<sequence>MKNIIKFPEYLSRSNRVVAILVAFLFSSGVLLNDYTSTRYGDDKYRIDIFDEIYDDYIYIFDFKQYLKKSWNRDNAIKLKVYGSFEDYYQSFYENHRKNNLSHRVARLIFFYLFPLHCLLFFLFYPKMHPIVVNRSKGIIYTVRRGQVYLYKVGKVEERQTELIHKDGEPVLTYKSMGCTTLWLDSIKTGRRKKFYAGYYPPSPFMAGDIFFKICAALMDNHIFPDKDLPLEDKWKPIRWFFEISLYPSFLHKKVDHPTYLAQIEAYLDAHPKC</sequence>
<reference evidence="2" key="1">
    <citation type="submission" date="2023-07" db="EMBL/GenBank/DDBJ databases">
        <title>Genome content predicts the carbon catabolic preferences of heterotrophic bacteria.</title>
        <authorList>
            <person name="Gralka M."/>
        </authorList>
    </citation>
    <scope>NUCLEOTIDE SEQUENCE</scope>
    <source>
        <strain evidence="2">I2M16</strain>
    </source>
</reference>
<dbReference type="RefSeq" id="WP_303549390.1">
    <property type="nucleotide sequence ID" value="NZ_JAUOPG010000003.1"/>
</dbReference>
<name>A0AAW7XJW0_9GAMM</name>
<dbReference type="EMBL" id="JAUOPG010000003">
    <property type="protein sequence ID" value="MDO6453233.1"/>
    <property type="molecule type" value="Genomic_DNA"/>
</dbReference>
<keyword evidence="1" id="KW-1133">Transmembrane helix</keyword>
<evidence type="ECO:0000256" key="1">
    <source>
        <dbReference type="SAM" id="Phobius"/>
    </source>
</evidence>
<dbReference type="AlphaFoldDB" id="A0AAW7XJW0"/>
<evidence type="ECO:0000313" key="3">
    <source>
        <dbReference type="Proteomes" id="UP001169862"/>
    </source>
</evidence>